<feature type="compositionally biased region" description="Polar residues" evidence="2">
    <location>
        <begin position="299"/>
        <end position="311"/>
    </location>
</feature>
<feature type="compositionally biased region" description="Basic and acidic residues" evidence="2">
    <location>
        <begin position="1695"/>
        <end position="1710"/>
    </location>
</feature>
<evidence type="ECO:0000313" key="6">
    <source>
        <dbReference type="Proteomes" id="UP000233837"/>
    </source>
</evidence>
<feature type="compositionally biased region" description="Polar residues" evidence="2">
    <location>
        <begin position="1999"/>
        <end position="2022"/>
    </location>
</feature>
<feature type="compositionally biased region" description="Basic and acidic residues" evidence="2">
    <location>
        <begin position="1306"/>
        <end position="1317"/>
    </location>
</feature>
<feature type="compositionally biased region" description="Basic and acidic residues" evidence="2">
    <location>
        <begin position="2023"/>
        <end position="2044"/>
    </location>
</feature>
<feature type="compositionally biased region" description="Basic and acidic residues" evidence="2">
    <location>
        <begin position="281"/>
        <end position="292"/>
    </location>
</feature>
<dbReference type="EMBL" id="KZ502938">
    <property type="protein sequence ID" value="PKU70320.1"/>
    <property type="molecule type" value="Genomic_DNA"/>
</dbReference>
<feature type="compositionally biased region" description="Basic and acidic residues" evidence="2">
    <location>
        <begin position="352"/>
        <end position="369"/>
    </location>
</feature>
<sequence length="2375" mass="274014">MELEVRVRITRDTGDLTFASTETEAVFILAAHLPGFTKDEIEVAMNEGDSQIIIRGGGHIAFREAVITSRVAITREVSIECFDESFPVPDSVDLDGIDAWFDEEEKILIISIPKLLTNECSRIGEEETVERPIQEERQVCKELVRGQTLEPTEEKNGESELQGLTRPLKVKQQQAPADIPHLPPMPGELIRHSPAEEQQQTGAADAENKIAALPQHPESEYSQIMQVAEQRLDQEEEDEAAREHITPKVKRPMQNEVKMTAMEDDINASEKVCFAPTGFKKPTERTEAEAPRIAEYSGSEEQNIEFNPSKKQAQEHKIPRIDKPHETPEQCPEKKQEQIIHEEQKIPTMKSMDVEHAAMELPKPREPSHFVEVQQKCKTLDVTEPENSEPPKVKGTAQQFHPEKEEEEQNQKKSRVKEPDQVQETKQQTESKKEYEDVHTEKYREIKREKPEVKTADEVLEAAELFETKKEERELQKEQDEEKLNGGPAYEKPTSAEWSETRKTEIELQGTKEDEKHILTGTDIEKRPSLETKEGSQDDYQKEEKIKQCLEKPTEKPSQQVKEEAKQQKSKEKAEKEMHQTEEEWLQEKNNHTEELPHDKPKTEKLPEPRELHQQDGKPQFEISDQVMETKHPTKSQETEDDIQKQEQKHEKAATVQTDKKSKDVGLPDKELRSLHGCKDDEAGQLKGPDIEAFRAREQLKPKELSLDLHKQKTEKPPLKVPKETRVAAEPTKTEKEEKVEPEQRQPEEQEAQEQMMPIGPKELGQKHKQDRASAPEQVLEAAQDIRSETEEEFKQYEHEGQEDKEPTVVPAFEKPKAGELPKAKEPKPWVYELYEDEDHQWIGPDREPSKTRMSIESEEKYKNLQQEEEIIKQKAEKPTEKAQKQLFQVAESTRSNAEKETKKEAEQIEEQEAHEYKKPVIQPPHEEVSAKKLSEPIKTVQAHEKVRVKELDQIHEDEVQEHEKFIVVPTYEKPKASGLIKKEELKPALRVLNEDEEDRWKIAGISTQKIKESQYLHQEQVKNKQNTEKPSVKAPRQILTVEEPTKQEEKEAKQQMEKPEEQETSEHRNSTLQPPHEKHDSKQSEETKKTDKKHKPKVRELVQVLEAVEAQPEEQEGLKQHEQEVQGHEKAIVVPACEKPQIKDEEHFQSEQIEKVYQQDDQELQKQEIPTVMPTSKKPKASECAKKEAPKPQIYELQECKNNQWMGPDIEKSPNKKSFKPGEESQLPQQEQEIMKQKAEKPTSKRLEVAIEPTQPEEEKGAESGLEQSKEKEVERGNIRRMTTYEEKIEQEFQISVEGHDHEIIAESQEPEKQEEPILNESTTLEKDSKPMLEIAFGSPYETPDIIDFRPLEELALPTPKAPKTKGAPKRQESSRKKEPEEFEKSTAGPAFKAPKIKEFTSPEEQKHDLPELKQWIHGFKEDEDRQLKDTNREAFETRESMKPKELSLNLQKLKTEKPTLKAPQDMSKAADLIKTRKEEKVETKLHQLEEYEKENEQHEQDLKKQEKAAVVPTCEKPKAAEYAGKEEPKQQICELQEDKKQLLQQEQVIMKQKAQKPTKKVQKRFEEATEPAQSEDEEEEAKQEPDQPNEQEAQGRQIRGMPTYEVEQEQEFQISAEEGHDHEIITESLEPEKQEEPIPKEPTTLEKESKPMLEHIESKEHQKPAMETPHQTPDIIDFKTPDELALTTPIAPKIKEVSRRQETFEKPATKPSFKTPKINEYRSLEEKEQKFQAQKKVDENKSPERPQRKDKVEWPREIQSEMPTYNEEMEKQIQQLADEESFEHEIILKSPKKFPKLTKPANEVQKLTLVKELEESEIPKRKLLQAEEKAAPAAQGFSTLKEPETEAALETQEPERNQQSKYQKFAKEPSYQASEITNFKGPEKQELQEREASVHKILEPGITKKKEEQQREQLDRKPKKWDKTTLFESETERYKIPIADSLEIKGIPQSHEPYEKPGESLHVEAEMPFKPPGETKAQETACSAVGAQLPGKPTVGPSEQESQTKQATDSSIPRIQQTESKQTKKHEGPLRQFMEDESKDQPEQQFKQTDEEEAQKRASPPEQELACNGATLEPPDLAARTNAVVETVMEQKLYRVEEGELQQDIKSPKSQKPPPIPSELEGGQVPEHDETTLEPPKPLPRVRETMETGSPPLPTMEKEATEPTITPSRIRGEMEPEESPLLPSSDEETMEREFPTLIQKELHPGSDLQNAEEQKTASRQMPECEESAKEQEGKTKEPPPPHRAQEEIQRPTEDDLHKIFEVPQPMKTCERKFKIHAPKELEEEQESNPPLPLDHDKKTLKEEISSDELEASCVEMDKSTKVTKLSSPRRFHCRCRSRRPAYPIPPSSLLSGSAFVVSIMVLVFHFIKREKPN</sequence>
<comment type="similarity">
    <text evidence="1">Belongs to the small heat shock protein (HSP20) family.</text>
</comment>
<evidence type="ECO:0000256" key="2">
    <source>
        <dbReference type="SAM" id="MobiDB-lite"/>
    </source>
</evidence>
<keyword evidence="3" id="KW-1133">Transmembrane helix</keyword>
<feature type="region of interest" description="Disordered" evidence="2">
    <location>
        <begin position="1659"/>
        <end position="1678"/>
    </location>
</feature>
<reference evidence="5 6" key="2">
    <citation type="journal article" date="2017" name="Nature">
        <title>The Apostasia genome and the evolution of orchids.</title>
        <authorList>
            <person name="Zhang G.Q."/>
            <person name="Liu K.W."/>
            <person name="Li Z."/>
            <person name="Lohaus R."/>
            <person name="Hsiao Y.Y."/>
            <person name="Niu S.C."/>
            <person name="Wang J.Y."/>
            <person name="Lin Y.C."/>
            <person name="Xu Q."/>
            <person name="Chen L.J."/>
            <person name="Yoshida K."/>
            <person name="Fujiwara S."/>
            <person name="Wang Z.W."/>
            <person name="Zhang Y.Q."/>
            <person name="Mitsuda N."/>
            <person name="Wang M."/>
            <person name="Liu G.H."/>
            <person name="Pecoraro L."/>
            <person name="Huang H.X."/>
            <person name="Xiao X.J."/>
            <person name="Lin M."/>
            <person name="Wu X.Y."/>
            <person name="Wu W.L."/>
            <person name="Chen Y.Y."/>
            <person name="Chang S.B."/>
            <person name="Sakamoto S."/>
            <person name="Ohme-Takagi M."/>
            <person name="Yagi M."/>
            <person name="Zeng S.J."/>
            <person name="Shen C.Y."/>
            <person name="Yeh C.M."/>
            <person name="Luo Y.B."/>
            <person name="Tsai W.C."/>
            <person name="Van de Peer Y."/>
            <person name="Liu Z.J."/>
        </authorList>
    </citation>
    <scope>NUCLEOTIDE SEQUENCE [LARGE SCALE GENOMIC DNA]</scope>
    <source>
        <tissue evidence="5">The whole plant</tissue>
    </source>
</reference>
<feature type="region of interest" description="Disordered" evidence="2">
    <location>
        <begin position="1306"/>
        <end position="1332"/>
    </location>
</feature>
<proteinExistence type="inferred from homology"/>
<keyword evidence="6" id="KW-1185">Reference proteome</keyword>
<feature type="compositionally biased region" description="Basic and acidic residues" evidence="2">
    <location>
        <begin position="1883"/>
        <end position="1937"/>
    </location>
</feature>
<feature type="compositionally biased region" description="Basic and acidic residues" evidence="2">
    <location>
        <begin position="814"/>
        <end position="824"/>
    </location>
</feature>
<evidence type="ECO:0000313" key="5">
    <source>
        <dbReference type="EMBL" id="PKU70320.1"/>
    </source>
</evidence>
<feature type="compositionally biased region" description="Basic and acidic residues" evidence="2">
    <location>
        <begin position="1719"/>
        <end position="1761"/>
    </location>
</feature>
<evidence type="ECO:0000256" key="3">
    <source>
        <dbReference type="SAM" id="Phobius"/>
    </source>
</evidence>
<feature type="compositionally biased region" description="Basic and acidic residues" evidence="2">
    <location>
        <begin position="897"/>
        <end position="937"/>
    </location>
</feature>
<feature type="transmembrane region" description="Helical" evidence="3">
    <location>
        <begin position="2350"/>
        <end position="2369"/>
    </location>
</feature>
<feature type="region of interest" description="Disordered" evidence="2">
    <location>
        <begin position="1829"/>
        <end position="2080"/>
    </location>
</feature>
<feature type="compositionally biased region" description="Basic residues" evidence="2">
    <location>
        <begin position="1555"/>
        <end position="1564"/>
    </location>
</feature>
<feature type="region of interest" description="Disordered" evidence="2">
    <location>
        <begin position="1007"/>
        <end position="1101"/>
    </location>
</feature>
<dbReference type="Proteomes" id="UP000233837">
    <property type="component" value="Unassembled WGS sequence"/>
</dbReference>
<feature type="domain" description="SHSP" evidence="4">
    <location>
        <begin position="9"/>
        <end position="136"/>
    </location>
</feature>
<dbReference type="SUPFAM" id="SSF49764">
    <property type="entry name" value="HSP20-like chaperones"/>
    <property type="match status" value="1"/>
</dbReference>
<feature type="compositionally biased region" description="Basic and acidic residues" evidence="2">
    <location>
        <begin position="1258"/>
        <end position="1282"/>
    </location>
</feature>
<name>A0A2I0W3U7_9ASPA</name>
<evidence type="ECO:0000259" key="4">
    <source>
        <dbReference type="PROSITE" id="PS01031"/>
    </source>
</evidence>
<feature type="compositionally biased region" description="Basic and acidic residues" evidence="2">
    <location>
        <begin position="1181"/>
        <end position="1191"/>
    </location>
</feature>
<feature type="compositionally biased region" description="Basic and acidic residues" evidence="2">
    <location>
        <begin position="466"/>
        <end position="484"/>
    </location>
</feature>
<feature type="compositionally biased region" description="Basic and acidic residues" evidence="2">
    <location>
        <begin position="764"/>
        <end position="774"/>
    </location>
</feature>
<feature type="compositionally biased region" description="Basic and acidic residues" evidence="2">
    <location>
        <begin position="1517"/>
        <end position="1530"/>
    </location>
</feature>
<keyword evidence="3" id="KW-0812">Transmembrane</keyword>
<feature type="compositionally biased region" description="Basic and acidic residues" evidence="2">
    <location>
        <begin position="499"/>
        <end position="616"/>
    </location>
</feature>
<dbReference type="CDD" id="cd06464">
    <property type="entry name" value="ACD_sHsps-like"/>
    <property type="match status" value="1"/>
</dbReference>
<feature type="region of interest" description="Disordered" evidence="2">
    <location>
        <begin position="1353"/>
        <end position="1412"/>
    </location>
</feature>
<organism evidence="5 6">
    <name type="scientific">Dendrobium catenatum</name>
    <dbReference type="NCBI Taxonomy" id="906689"/>
    <lineage>
        <taxon>Eukaryota</taxon>
        <taxon>Viridiplantae</taxon>
        <taxon>Streptophyta</taxon>
        <taxon>Embryophyta</taxon>
        <taxon>Tracheophyta</taxon>
        <taxon>Spermatophyta</taxon>
        <taxon>Magnoliopsida</taxon>
        <taxon>Liliopsida</taxon>
        <taxon>Asparagales</taxon>
        <taxon>Orchidaceae</taxon>
        <taxon>Epidendroideae</taxon>
        <taxon>Malaxideae</taxon>
        <taxon>Dendrobiinae</taxon>
        <taxon>Dendrobium</taxon>
    </lineage>
</organism>
<feature type="compositionally biased region" description="Basic and acidic residues" evidence="2">
    <location>
        <begin position="1044"/>
        <end position="1090"/>
    </location>
</feature>
<reference evidence="5 6" key="1">
    <citation type="journal article" date="2016" name="Sci. Rep.">
        <title>The Dendrobium catenatum Lindl. genome sequence provides insights into polysaccharide synthase, floral development and adaptive evolution.</title>
        <authorList>
            <person name="Zhang G.Q."/>
            <person name="Xu Q."/>
            <person name="Bian C."/>
            <person name="Tsai W.C."/>
            <person name="Yeh C.M."/>
            <person name="Liu K.W."/>
            <person name="Yoshida K."/>
            <person name="Zhang L.S."/>
            <person name="Chang S.B."/>
            <person name="Chen F."/>
            <person name="Shi Y."/>
            <person name="Su Y.Y."/>
            <person name="Zhang Y.Q."/>
            <person name="Chen L.J."/>
            <person name="Yin Y."/>
            <person name="Lin M."/>
            <person name="Huang H."/>
            <person name="Deng H."/>
            <person name="Wang Z.W."/>
            <person name="Zhu S.L."/>
            <person name="Zhao X."/>
            <person name="Deng C."/>
            <person name="Niu S.C."/>
            <person name="Huang J."/>
            <person name="Wang M."/>
            <person name="Liu G.H."/>
            <person name="Yang H.J."/>
            <person name="Xiao X.J."/>
            <person name="Hsiao Y.Y."/>
            <person name="Wu W.L."/>
            <person name="Chen Y.Y."/>
            <person name="Mitsuda N."/>
            <person name="Ohme-Takagi M."/>
            <person name="Luo Y.B."/>
            <person name="Van de Peer Y."/>
            <person name="Liu Z.J."/>
        </authorList>
    </citation>
    <scope>NUCLEOTIDE SEQUENCE [LARGE SCALE GENOMIC DNA]</scope>
    <source>
        <tissue evidence="5">The whole plant</tissue>
    </source>
</reference>
<feature type="compositionally biased region" description="Basic and acidic residues" evidence="2">
    <location>
        <begin position="845"/>
        <end position="863"/>
    </location>
</feature>
<accession>A0A2I0W3U7</accession>
<feature type="compositionally biased region" description="Basic and acidic residues" evidence="2">
    <location>
        <begin position="870"/>
        <end position="884"/>
    </location>
</feature>
<feature type="region of interest" description="Disordered" evidence="2">
    <location>
        <begin position="277"/>
        <end position="824"/>
    </location>
</feature>
<feature type="region of interest" description="Disordered" evidence="2">
    <location>
        <begin position="1494"/>
        <end position="1530"/>
    </location>
</feature>
<feature type="compositionally biased region" description="Basic and acidic residues" evidence="2">
    <location>
        <begin position="784"/>
        <end position="807"/>
    </location>
</feature>
<feature type="compositionally biased region" description="Basic and acidic residues" evidence="2">
    <location>
        <begin position="427"/>
        <end position="457"/>
    </location>
</feature>
<feature type="region of interest" description="Disordered" evidence="2">
    <location>
        <begin position="842"/>
        <end position="937"/>
    </location>
</feature>
<feature type="compositionally biased region" description="Basic and acidic residues" evidence="2">
    <location>
        <begin position="1954"/>
        <end position="1969"/>
    </location>
</feature>
<feature type="compositionally biased region" description="Basic and acidic residues" evidence="2">
    <location>
        <begin position="628"/>
        <end position="748"/>
    </location>
</feature>
<feature type="compositionally biased region" description="Basic and acidic residues" evidence="2">
    <location>
        <begin position="1010"/>
        <end position="1032"/>
    </location>
</feature>
<dbReference type="STRING" id="906689.A0A2I0W3U7"/>
<dbReference type="InterPro" id="IPR002068">
    <property type="entry name" value="A-crystallin/Hsp20_dom"/>
</dbReference>
<feature type="compositionally biased region" description="Basic and acidic residues" evidence="2">
    <location>
        <begin position="1234"/>
        <end position="1250"/>
    </location>
</feature>
<feature type="region of interest" description="Disordered" evidence="2">
    <location>
        <begin position="2101"/>
        <end position="2272"/>
    </location>
</feature>
<feature type="compositionally biased region" description="Basic and acidic residues" evidence="2">
    <location>
        <begin position="312"/>
        <end position="345"/>
    </location>
</feature>
<feature type="region of interest" description="Disordered" evidence="2">
    <location>
        <begin position="1691"/>
        <end position="1772"/>
    </location>
</feature>
<feature type="compositionally biased region" description="Basic and acidic residues" evidence="2">
    <location>
        <begin position="2228"/>
        <end position="2262"/>
    </location>
</feature>
<feature type="compositionally biased region" description="Basic and acidic residues" evidence="2">
    <location>
        <begin position="1371"/>
        <end position="1386"/>
    </location>
</feature>
<dbReference type="Gene3D" id="2.60.40.790">
    <property type="match status" value="1"/>
</dbReference>
<feature type="compositionally biased region" description="Basic and acidic residues" evidence="2">
    <location>
        <begin position="1397"/>
        <end position="1412"/>
    </location>
</feature>
<keyword evidence="3" id="KW-0472">Membrane</keyword>
<feature type="region of interest" description="Disordered" evidence="2">
    <location>
        <begin position="1552"/>
        <end position="1651"/>
    </location>
</feature>
<evidence type="ECO:0000256" key="1">
    <source>
        <dbReference type="PROSITE-ProRule" id="PRU00285"/>
    </source>
</evidence>
<protein>
    <recommendedName>
        <fullName evidence="4">SHSP domain-containing protein</fullName>
    </recommendedName>
</protein>
<dbReference type="PROSITE" id="PS01031">
    <property type="entry name" value="SHSP"/>
    <property type="match status" value="1"/>
</dbReference>
<dbReference type="InterPro" id="IPR008978">
    <property type="entry name" value="HSP20-like_chaperone"/>
</dbReference>
<feature type="region of interest" description="Disordered" evidence="2">
    <location>
        <begin position="1168"/>
        <end position="1282"/>
    </location>
</feature>
<feature type="compositionally biased region" description="Basic and acidic residues" evidence="2">
    <location>
        <begin position="1619"/>
        <end position="1651"/>
    </location>
</feature>
<gene>
    <name evidence="5" type="ORF">MA16_Dca007071</name>
</gene>
<feature type="compositionally biased region" description="Basic and acidic residues" evidence="2">
    <location>
        <begin position="1494"/>
        <end position="1509"/>
    </location>
</feature>